<accession>A0A543PEX3</accession>
<organism evidence="2 3">
    <name type="scientific">Blastococcus colisei</name>
    <dbReference type="NCBI Taxonomy" id="1564162"/>
    <lineage>
        <taxon>Bacteria</taxon>
        <taxon>Bacillati</taxon>
        <taxon>Actinomycetota</taxon>
        <taxon>Actinomycetes</taxon>
        <taxon>Geodermatophilales</taxon>
        <taxon>Geodermatophilaceae</taxon>
        <taxon>Blastococcus</taxon>
    </lineage>
</organism>
<dbReference type="Proteomes" id="UP000319865">
    <property type="component" value="Unassembled WGS sequence"/>
</dbReference>
<evidence type="ECO:0008006" key="4">
    <source>
        <dbReference type="Google" id="ProtNLM"/>
    </source>
</evidence>
<evidence type="ECO:0000256" key="1">
    <source>
        <dbReference type="SAM" id="MobiDB-lite"/>
    </source>
</evidence>
<dbReference type="NCBIfam" id="NF033679">
    <property type="entry name" value="DNRLRE_dom"/>
    <property type="match status" value="1"/>
</dbReference>
<reference evidence="2 3" key="1">
    <citation type="submission" date="2019-06" db="EMBL/GenBank/DDBJ databases">
        <title>Sequencing the genomes of 1000 actinobacteria strains.</title>
        <authorList>
            <person name="Klenk H.-P."/>
        </authorList>
    </citation>
    <scope>NUCLEOTIDE SEQUENCE [LARGE SCALE GENOMIC DNA]</scope>
    <source>
        <strain evidence="2 3">DSM 46837</strain>
    </source>
</reference>
<gene>
    <name evidence="2" type="ORF">FHU33_2040</name>
</gene>
<evidence type="ECO:0000313" key="3">
    <source>
        <dbReference type="Proteomes" id="UP000319865"/>
    </source>
</evidence>
<proteinExistence type="predicted"/>
<dbReference type="OrthoDB" id="5994822at2"/>
<keyword evidence="3" id="KW-1185">Reference proteome</keyword>
<name>A0A543PEX3_9ACTN</name>
<dbReference type="EMBL" id="VFQE01000001">
    <property type="protein sequence ID" value="TQN42634.1"/>
    <property type="molecule type" value="Genomic_DNA"/>
</dbReference>
<dbReference type="AlphaFoldDB" id="A0A543PEX3"/>
<evidence type="ECO:0000313" key="2">
    <source>
        <dbReference type="EMBL" id="TQN42634.1"/>
    </source>
</evidence>
<protein>
    <recommendedName>
        <fullName evidence="4">DNRLRE domain-containing protein</fullName>
    </recommendedName>
</protein>
<sequence>MSAGFGFSPVPKWRSKGVIGVALAGALIAETFVVASEAYAAPGEETPSQEEAATRGPDGVLQAPDAATASTIARLEGERVEIVGERTERSSSWALPDGTFAAGMASGPIWVRQGDGDGTSAADWAAVDLTLEQASDGTVAPKAHPGGLELAGEGTPEDGLLVAVHGPDGETVGLQWTEALPAPRLEGPRAIYPDVQPGVDMVVEATRTGYEQFFVLTDRPVAGEAPDLSLTVSSEGLTATPDADGGVAFSTPDGEVVGTSGTPLVWDAVVDAERQHPVTEPWSADAQAPSAFAPFPDWGNGEPQENSASDPVQPAPQPDSTAPPVAPGADVVEPEAGAGRPVSEEATAAGATPLLPLTDSVEVTAAGVVELALTPDAEFLADPETTYPVVVDPDFYAEDLFDTWVQSGTSVDQSGSDELRLGTWNDGATVARSFIHTDLTGLRGKQILSAELALYEWHSFSCAPANWEVWDTGLVSTATRFSSPVPWYGRWEVSSQTTGYSASCGDGFVRADVTNLFQSWVNHNAGVVSMGLKAENEADNLGWKRFNSADYGAGIRLCPLQHSAGNSGHALDGSSADPAGPVHVVGDPVDACPGS</sequence>
<comment type="caution">
    <text evidence="2">The sequence shown here is derived from an EMBL/GenBank/DDBJ whole genome shotgun (WGS) entry which is preliminary data.</text>
</comment>
<dbReference type="RefSeq" id="WP_142025244.1">
    <property type="nucleotide sequence ID" value="NZ_VFQE01000001.1"/>
</dbReference>
<feature type="region of interest" description="Disordered" evidence="1">
    <location>
        <begin position="42"/>
        <end position="62"/>
    </location>
</feature>
<feature type="region of interest" description="Disordered" evidence="1">
    <location>
        <begin position="278"/>
        <end position="353"/>
    </location>
</feature>
<feature type="region of interest" description="Disordered" evidence="1">
    <location>
        <begin position="568"/>
        <end position="595"/>
    </location>
</feature>